<accession>A0ABS8HZT7</accession>
<gene>
    <name evidence="1" type="ORF">LMF89_20030</name>
</gene>
<name>A0ABS8HZT7_9FIRM</name>
<evidence type="ECO:0008006" key="3">
    <source>
        <dbReference type="Google" id="ProtNLM"/>
    </source>
</evidence>
<dbReference type="Proteomes" id="UP001165492">
    <property type="component" value="Unassembled WGS sequence"/>
</dbReference>
<protein>
    <recommendedName>
        <fullName evidence="3">Tail terminator</fullName>
    </recommendedName>
</protein>
<reference evidence="1" key="1">
    <citation type="submission" date="2021-11" db="EMBL/GenBank/DDBJ databases">
        <title>Description of a new species Pelosinus isolated from the bottom sediments of Lake Baikal.</title>
        <authorList>
            <person name="Zakharyuk A."/>
        </authorList>
    </citation>
    <scope>NUCLEOTIDE SEQUENCE</scope>
    <source>
        <strain evidence="1">Bkl1</strain>
    </source>
</reference>
<evidence type="ECO:0000313" key="1">
    <source>
        <dbReference type="EMBL" id="MCC5467627.1"/>
    </source>
</evidence>
<organism evidence="1 2">
    <name type="scientific">Pelosinus baikalensis</name>
    <dbReference type="NCBI Taxonomy" id="2892015"/>
    <lineage>
        <taxon>Bacteria</taxon>
        <taxon>Bacillati</taxon>
        <taxon>Bacillota</taxon>
        <taxon>Negativicutes</taxon>
        <taxon>Selenomonadales</taxon>
        <taxon>Sporomusaceae</taxon>
        <taxon>Pelosinus</taxon>
    </lineage>
</organism>
<dbReference type="RefSeq" id="WP_229536594.1">
    <property type="nucleotide sequence ID" value="NZ_JAJHJB010000037.1"/>
</dbReference>
<comment type="caution">
    <text evidence="1">The sequence shown here is derived from an EMBL/GenBank/DDBJ whole genome shotgun (WGS) entry which is preliminary data.</text>
</comment>
<keyword evidence="2" id="KW-1185">Reference proteome</keyword>
<sequence length="163" mass="18890">MIPLNLVDELVAFLTEGFKNYQLPTNKKTVKPPQIVGGFLPPKNSPASVEPDFPYIIVRLMKGEDELQVSNKGGQSQAYIRFIFGTYSEDHQGWRELANIMEHTRQLLLKNRTIGRKFCLKEKIKWDIPEDQPYPEWVGTMETIWLIAQPQEEVLHFGEVFID</sequence>
<evidence type="ECO:0000313" key="2">
    <source>
        <dbReference type="Proteomes" id="UP001165492"/>
    </source>
</evidence>
<proteinExistence type="predicted"/>
<dbReference type="EMBL" id="JAJHJB010000037">
    <property type="protein sequence ID" value="MCC5467627.1"/>
    <property type="molecule type" value="Genomic_DNA"/>
</dbReference>